<dbReference type="InterPro" id="IPR013750">
    <property type="entry name" value="GHMP_kinase_C_dom"/>
</dbReference>
<protein>
    <recommendedName>
        <fullName evidence="3 9">4-diphosphocytidyl-2-C-methyl-D-erythritol kinase</fullName>
        <shortName evidence="9">CMK</shortName>
        <ecNumber evidence="2 9">2.7.1.148</ecNumber>
    </recommendedName>
    <alternativeName>
        <fullName evidence="8 9">4-(cytidine-5'-diphospho)-2-C-methyl-D-erythritol kinase</fullName>
    </alternativeName>
</protein>
<keyword evidence="4 9" id="KW-0808">Transferase</keyword>
<keyword evidence="5 9" id="KW-0547">Nucleotide-binding</keyword>
<dbReference type="SUPFAM" id="SSF54211">
    <property type="entry name" value="Ribosomal protein S5 domain 2-like"/>
    <property type="match status" value="1"/>
</dbReference>
<proteinExistence type="inferred from homology"/>
<feature type="active site" evidence="9">
    <location>
        <position position="158"/>
    </location>
</feature>
<dbReference type="InterPro" id="IPR014721">
    <property type="entry name" value="Ribsml_uS5_D2-typ_fold_subgr"/>
</dbReference>
<sequence length="316" mass="34494">MHTTGLAVIVIDRQAYGSPETGGWMELIEKAPAKINLSLDALYRHDDGEHEWQMVMTSVDLADYVMISPHRSIQVSTDSGFLPEDPRNLAYKAALALQRHANIRQGARIHIEKHIPVAAGLGGGSSDAAAVLRGLNSLWQLGYSRSQLARIGLSVDSDVPYCVYSETALVTGRGDVVTPLGSLPNFWVVLAKPRVSVSTPTILNAIDYDAGLRHPDTQTVVAGIQNHDFAQMTSGMANSLEAITASRYPEMTALKQRLQKYGAEFAQMSGSGPTVFGLCQKHSRAMRVYNSMKGFCREVYLLRPFCLSATGPRFRG</sequence>
<comment type="catalytic activity">
    <reaction evidence="9">
        <text>4-CDP-2-C-methyl-D-erythritol + ATP = 4-CDP-2-C-methyl-D-erythritol 2-phosphate + ADP + H(+)</text>
        <dbReference type="Rhea" id="RHEA:18437"/>
        <dbReference type="ChEBI" id="CHEBI:15378"/>
        <dbReference type="ChEBI" id="CHEBI:30616"/>
        <dbReference type="ChEBI" id="CHEBI:57823"/>
        <dbReference type="ChEBI" id="CHEBI:57919"/>
        <dbReference type="ChEBI" id="CHEBI:456216"/>
        <dbReference type="EC" id="2.7.1.148"/>
    </reaction>
</comment>
<dbReference type="Pfam" id="PF00288">
    <property type="entry name" value="GHMP_kinases_N"/>
    <property type="match status" value="1"/>
</dbReference>
<gene>
    <name evidence="9" type="primary">ispE</name>
    <name evidence="12" type="ORF">FAM18157_02498</name>
    <name evidence="13" type="ORF">FAM18172_02618</name>
    <name evidence="14" type="ORF">FAM6012_02527</name>
</gene>
<dbReference type="Gene3D" id="3.30.70.890">
    <property type="entry name" value="GHMP kinase, C-terminal domain"/>
    <property type="match status" value="1"/>
</dbReference>
<name>A0A422LZN1_LACPA</name>
<dbReference type="EMBL" id="LKFU01000098">
    <property type="protein sequence ID" value="RND82894.1"/>
    <property type="molecule type" value="Genomic_DNA"/>
</dbReference>
<evidence type="ECO:0000259" key="10">
    <source>
        <dbReference type="Pfam" id="PF00288"/>
    </source>
</evidence>
<evidence type="ECO:0000313" key="12">
    <source>
        <dbReference type="EMBL" id="RND79761.1"/>
    </source>
</evidence>
<keyword evidence="7 9" id="KW-0067">ATP-binding</keyword>
<evidence type="ECO:0000259" key="11">
    <source>
        <dbReference type="Pfam" id="PF08544"/>
    </source>
</evidence>
<evidence type="ECO:0000256" key="7">
    <source>
        <dbReference type="ARBA" id="ARBA00022840"/>
    </source>
</evidence>
<evidence type="ECO:0000313" key="15">
    <source>
        <dbReference type="Proteomes" id="UP000284123"/>
    </source>
</evidence>
<feature type="binding site" evidence="9">
    <location>
        <begin position="116"/>
        <end position="126"/>
    </location>
    <ligand>
        <name>ATP</name>
        <dbReference type="ChEBI" id="CHEBI:30616"/>
    </ligand>
</feature>
<dbReference type="InterPro" id="IPR036554">
    <property type="entry name" value="GHMP_kinase_C_sf"/>
</dbReference>
<dbReference type="PANTHER" id="PTHR43527">
    <property type="entry name" value="4-DIPHOSPHOCYTIDYL-2-C-METHYL-D-ERYTHRITOL KINASE, CHLOROPLASTIC"/>
    <property type="match status" value="1"/>
</dbReference>
<dbReference type="GO" id="GO:0019288">
    <property type="term" value="P:isopentenyl diphosphate biosynthetic process, methylerythritol 4-phosphate pathway"/>
    <property type="evidence" value="ECO:0007669"/>
    <property type="project" value="UniProtKB-UniRule"/>
</dbReference>
<dbReference type="Proteomes" id="UP000285532">
    <property type="component" value="Unassembled WGS sequence"/>
</dbReference>
<dbReference type="SUPFAM" id="SSF55060">
    <property type="entry name" value="GHMP Kinase, C-terminal domain"/>
    <property type="match status" value="1"/>
</dbReference>
<evidence type="ECO:0000313" key="14">
    <source>
        <dbReference type="EMBL" id="RNE27730.1"/>
    </source>
</evidence>
<dbReference type="EMBL" id="LKFS01000088">
    <property type="protein sequence ID" value="RND79761.1"/>
    <property type="molecule type" value="Genomic_DNA"/>
</dbReference>
<evidence type="ECO:0000256" key="1">
    <source>
        <dbReference type="ARBA" id="ARBA00009684"/>
    </source>
</evidence>
<dbReference type="AlphaFoldDB" id="A0A422LZN1"/>
<comment type="caution">
    <text evidence="12">The sequence shown here is derived from an EMBL/GenBank/DDBJ whole genome shotgun (WGS) entry which is preliminary data.</text>
</comment>
<keyword evidence="6 9" id="KW-0418">Kinase</keyword>
<dbReference type="InterPro" id="IPR020568">
    <property type="entry name" value="Ribosomal_Su5_D2-typ_SF"/>
</dbReference>
<dbReference type="EMBL" id="LKGI01000083">
    <property type="protein sequence ID" value="RNE27730.1"/>
    <property type="molecule type" value="Genomic_DNA"/>
</dbReference>
<dbReference type="PANTHER" id="PTHR43527:SF2">
    <property type="entry name" value="4-DIPHOSPHOCYTIDYL-2-C-METHYL-D-ERYTHRITOL KINASE, CHLOROPLASTIC"/>
    <property type="match status" value="1"/>
</dbReference>
<evidence type="ECO:0000256" key="9">
    <source>
        <dbReference type="HAMAP-Rule" id="MF_00061"/>
    </source>
</evidence>
<reference evidence="15 16" key="1">
    <citation type="journal article" date="2018" name="Front. Microbiol.">
        <title>Conversion of Methionine to Cysteine in Lactobacillus paracasei Depends on the Highly Mobile cysK-ctl-cysE Gene Cluster.</title>
        <authorList>
            <person name="Wuthrich D."/>
            <person name="Irmler S."/>
            <person name="Berthoud H."/>
            <person name="Guggenbuhl B."/>
            <person name="Eugster E."/>
            <person name="Bruggmann R."/>
        </authorList>
    </citation>
    <scope>NUCLEOTIDE SEQUENCE [LARGE SCALE GENOMIC DNA]</scope>
    <source>
        <strain evidence="12 16">FAM18157</strain>
        <strain evidence="13 17">FAM18172</strain>
        <strain evidence="14 15">FAM6012</strain>
    </source>
</reference>
<evidence type="ECO:0000313" key="16">
    <source>
        <dbReference type="Proteomes" id="UP000284716"/>
    </source>
</evidence>
<evidence type="ECO:0000313" key="13">
    <source>
        <dbReference type="EMBL" id="RND82894.1"/>
    </source>
</evidence>
<evidence type="ECO:0000256" key="6">
    <source>
        <dbReference type="ARBA" id="ARBA00022777"/>
    </source>
</evidence>
<dbReference type="EC" id="2.7.1.148" evidence="2 9"/>
<keyword evidence="9" id="KW-0414">Isoprene biosynthesis</keyword>
<evidence type="ECO:0000256" key="8">
    <source>
        <dbReference type="ARBA" id="ARBA00032554"/>
    </source>
</evidence>
<feature type="domain" description="GHMP kinase N-terminal" evidence="10">
    <location>
        <begin position="88"/>
        <end position="165"/>
    </location>
</feature>
<evidence type="ECO:0000256" key="5">
    <source>
        <dbReference type="ARBA" id="ARBA00022741"/>
    </source>
</evidence>
<dbReference type="UniPathway" id="UPA00056">
    <property type="reaction ID" value="UER00094"/>
</dbReference>
<comment type="similarity">
    <text evidence="1 9">Belongs to the GHMP kinase family. IspE subfamily.</text>
</comment>
<dbReference type="Pfam" id="PF08544">
    <property type="entry name" value="GHMP_kinases_C"/>
    <property type="match status" value="1"/>
</dbReference>
<dbReference type="Proteomes" id="UP000284123">
    <property type="component" value="Unassembled WGS sequence"/>
</dbReference>
<dbReference type="InterPro" id="IPR006204">
    <property type="entry name" value="GHMP_kinase_N_dom"/>
</dbReference>
<dbReference type="PIRSF" id="PIRSF010376">
    <property type="entry name" value="IspE"/>
    <property type="match status" value="1"/>
</dbReference>
<dbReference type="GO" id="GO:0050515">
    <property type="term" value="F:4-(cytidine 5'-diphospho)-2-C-methyl-D-erythritol kinase activity"/>
    <property type="evidence" value="ECO:0007669"/>
    <property type="project" value="UniProtKB-UniRule"/>
</dbReference>
<dbReference type="GO" id="GO:0016114">
    <property type="term" value="P:terpenoid biosynthetic process"/>
    <property type="evidence" value="ECO:0007669"/>
    <property type="project" value="UniProtKB-UniRule"/>
</dbReference>
<dbReference type="Proteomes" id="UP000284716">
    <property type="component" value="Unassembled WGS sequence"/>
</dbReference>
<evidence type="ECO:0000256" key="2">
    <source>
        <dbReference type="ARBA" id="ARBA00012052"/>
    </source>
</evidence>
<feature type="active site" evidence="9">
    <location>
        <position position="34"/>
    </location>
</feature>
<dbReference type="GO" id="GO:0005524">
    <property type="term" value="F:ATP binding"/>
    <property type="evidence" value="ECO:0007669"/>
    <property type="project" value="UniProtKB-UniRule"/>
</dbReference>
<comment type="pathway">
    <text evidence="9">Isoprenoid biosynthesis; isopentenyl diphosphate biosynthesis via DXP pathway; isopentenyl diphosphate from 1-deoxy-D-xylulose 5-phosphate: step 3/6.</text>
</comment>
<dbReference type="NCBIfam" id="TIGR00154">
    <property type="entry name" value="ispE"/>
    <property type="match status" value="1"/>
</dbReference>
<organism evidence="12 16">
    <name type="scientific">Lacticaseibacillus paracasei</name>
    <name type="common">Lactobacillus paracasei</name>
    <dbReference type="NCBI Taxonomy" id="1597"/>
    <lineage>
        <taxon>Bacteria</taxon>
        <taxon>Bacillati</taxon>
        <taxon>Bacillota</taxon>
        <taxon>Bacilli</taxon>
        <taxon>Lactobacillales</taxon>
        <taxon>Lactobacillaceae</taxon>
        <taxon>Lacticaseibacillus</taxon>
    </lineage>
</organism>
<evidence type="ECO:0000256" key="3">
    <source>
        <dbReference type="ARBA" id="ARBA00017473"/>
    </source>
</evidence>
<dbReference type="Gene3D" id="3.30.230.10">
    <property type="match status" value="1"/>
</dbReference>
<dbReference type="InterPro" id="IPR004424">
    <property type="entry name" value="IspE"/>
</dbReference>
<accession>A0A422LZN1</accession>
<evidence type="ECO:0000313" key="17">
    <source>
        <dbReference type="Proteomes" id="UP000285532"/>
    </source>
</evidence>
<comment type="function">
    <text evidence="9">Catalyzes the phosphorylation of the position 2 hydroxy group of 4-diphosphocytidyl-2C-methyl-D-erythritol.</text>
</comment>
<evidence type="ECO:0000256" key="4">
    <source>
        <dbReference type="ARBA" id="ARBA00022679"/>
    </source>
</evidence>
<feature type="domain" description="GHMP kinase C-terminal" evidence="11">
    <location>
        <begin position="223"/>
        <end position="296"/>
    </location>
</feature>
<dbReference type="HAMAP" id="MF_00061">
    <property type="entry name" value="IspE"/>
    <property type="match status" value="1"/>
</dbReference>